<sequence length="315" mass="34601">MNELVYSIGALPRVCLDYLNDNDIEVVLGTGHLDMETFKSIGEKISILIFPDVPFPTELLKCLPNLRLIARCGVGIDNLPLDELTKRKIHVTNTEGVNADSVAELTVGLMLALSHKIISANDESHKGVKQLYDRHLTGSELRGKTVGLIGYGHIAKKVENLLEIFGTDILVANRSPKKIKYGCQVPFDTLICNADIISLHIPLVKATTNLIDETALKQMHKETLLINTSRGGLINEQDLFKFLKNGELGGAALDTLQNEPIGMDHPLLKLPNVIITPHIGAQTTDTIEKTGLMVAKEIVNFIETATLLHPVNHFN</sequence>
<dbReference type="Pfam" id="PF00389">
    <property type="entry name" value="2-Hacid_dh"/>
    <property type="match status" value="1"/>
</dbReference>
<dbReference type="PANTHER" id="PTHR43761">
    <property type="entry name" value="D-ISOMER SPECIFIC 2-HYDROXYACID DEHYDROGENASE FAMILY PROTEIN (AFU_ORTHOLOGUE AFUA_1G13630)"/>
    <property type="match status" value="1"/>
</dbReference>
<dbReference type="RefSeq" id="WP_057738405.1">
    <property type="nucleotide sequence ID" value="NZ_AZEG01000030.1"/>
</dbReference>
<gene>
    <name evidence="7" type="ORF">FD20_GL001466</name>
</gene>
<protein>
    <submittedName>
        <fullName evidence="7">Lactate dehydrogenase related dehydrogenase</fullName>
    </submittedName>
</protein>
<keyword evidence="8" id="KW-1185">Reference proteome</keyword>
<keyword evidence="2 4" id="KW-0560">Oxidoreductase</keyword>
<dbReference type="SUPFAM" id="SSF51735">
    <property type="entry name" value="NAD(P)-binding Rossmann-fold domains"/>
    <property type="match status" value="1"/>
</dbReference>
<reference evidence="7 8" key="1">
    <citation type="journal article" date="2015" name="Genome Announc.">
        <title>Expanding the biotechnology potential of lactobacilli through comparative genomics of 213 strains and associated genera.</title>
        <authorList>
            <person name="Sun Z."/>
            <person name="Harris H.M."/>
            <person name="McCann A."/>
            <person name="Guo C."/>
            <person name="Argimon S."/>
            <person name="Zhang W."/>
            <person name="Yang X."/>
            <person name="Jeffery I.B."/>
            <person name="Cooney J.C."/>
            <person name="Kagawa T.F."/>
            <person name="Liu W."/>
            <person name="Song Y."/>
            <person name="Salvetti E."/>
            <person name="Wrobel A."/>
            <person name="Rasinkangas P."/>
            <person name="Parkhill J."/>
            <person name="Rea M.C."/>
            <person name="O'Sullivan O."/>
            <person name="Ritari J."/>
            <person name="Douillard F.P."/>
            <person name="Paul Ross R."/>
            <person name="Yang R."/>
            <person name="Briner A.E."/>
            <person name="Felis G.E."/>
            <person name="de Vos W.M."/>
            <person name="Barrangou R."/>
            <person name="Klaenhammer T.R."/>
            <person name="Caufield P.W."/>
            <person name="Cui Y."/>
            <person name="Zhang H."/>
            <person name="O'Toole P.W."/>
        </authorList>
    </citation>
    <scope>NUCLEOTIDE SEQUENCE [LARGE SCALE GENOMIC DNA]</scope>
    <source>
        <strain evidence="7 8">DSM 19971</strain>
    </source>
</reference>
<evidence type="ECO:0000256" key="4">
    <source>
        <dbReference type="RuleBase" id="RU003719"/>
    </source>
</evidence>
<dbReference type="STRING" id="1423812.FD20_GL001466"/>
<comment type="similarity">
    <text evidence="1 4">Belongs to the D-isomer specific 2-hydroxyacid dehydrogenase family.</text>
</comment>
<dbReference type="OrthoDB" id="9805416at2"/>
<evidence type="ECO:0000313" key="7">
    <source>
        <dbReference type="EMBL" id="KRL36037.1"/>
    </source>
</evidence>
<feature type="domain" description="D-isomer specific 2-hydroxyacid dehydrogenase catalytic" evidence="5">
    <location>
        <begin position="10"/>
        <end position="312"/>
    </location>
</feature>
<feature type="domain" description="D-isomer specific 2-hydroxyacid dehydrogenase NAD-binding" evidence="6">
    <location>
        <begin position="107"/>
        <end position="280"/>
    </location>
</feature>
<evidence type="ECO:0000256" key="3">
    <source>
        <dbReference type="ARBA" id="ARBA00023027"/>
    </source>
</evidence>
<dbReference type="Gene3D" id="3.40.50.720">
    <property type="entry name" value="NAD(P)-binding Rossmann-like Domain"/>
    <property type="match status" value="2"/>
</dbReference>
<comment type="caution">
    <text evidence="7">The sequence shown here is derived from an EMBL/GenBank/DDBJ whole genome shotgun (WGS) entry which is preliminary data.</text>
</comment>
<evidence type="ECO:0000259" key="6">
    <source>
        <dbReference type="Pfam" id="PF02826"/>
    </source>
</evidence>
<dbReference type="InterPro" id="IPR050418">
    <property type="entry name" value="D-iso_2-hydroxyacid_DH_PdxB"/>
</dbReference>
<dbReference type="PROSITE" id="PS00670">
    <property type="entry name" value="D_2_HYDROXYACID_DH_2"/>
    <property type="match status" value="1"/>
</dbReference>
<keyword evidence="3" id="KW-0520">NAD</keyword>
<dbReference type="EMBL" id="AZEG01000030">
    <property type="protein sequence ID" value="KRL36037.1"/>
    <property type="molecule type" value="Genomic_DNA"/>
</dbReference>
<dbReference type="PANTHER" id="PTHR43761:SF1">
    <property type="entry name" value="D-ISOMER SPECIFIC 2-HYDROXYACID DEHYDROGENASE CATALYTIC DOMAIN-CONTAINING PROTEIN-RELATED"/>
    <property type="match status" value="1"/>
</dbReference>
<evidence type="ECO:0000256" key="2">
    <source>
        <dbReference type="ARBA" id="ARBA00023002"/>
    </source>
</evidence>
<dbReference type="InterPro" id="IPR006140">
    <property type="entry name" value="D-isomer_DH_NAD-bd"/>
</dbReference>
<dbReference type="GO" id="GO:0016616">
    <property type="term" value="F:oxidoreductase activity, acting on the CH-OH group of donors, NAD or NADP as acceptor"/>
    <property type="evidence" value="ECO:0007669"/>
    <property type="project" value="InterPro"/>
</dbReference>
<evidence type="ECO:0000256" key="1">
    <source>
        <dbReference type="ARBA" id="ARBA00005854"/>
    </source>
</evidence>
<dbReference type="SUPFAM" id="SSF52283">
    <property type="entry name" value="Formate/glycerate dehydrogenase catalytic domain-like"/>
    <property type="match status" value="1"/>
</dbReference>
<dbReference type="InterPro" id="IPR029753">
    <property type="entry name" value="D-isomer_DH_CS"/>
</dbReference>
<dbReference type="InterPro" id="IPR036291">
    <property type="entry name" value="NAD(P)-bd_dom_sf"/>
</dbReference>
<organism evidence="7 8">
    <name type="scientific">Liquorilactobacillus uvarum DSM 19971</name>
    <dbReference type="NCBI Taxonomy" id="1423812"/>
    <lineage>
        <taxon>Bacteria</taxon>
        <taxon>Bacillati</taxon>
        <taxon>Bacillota</taxon>
        <taxon>Bacilli</taxon>
        <taxon>Lactobacillales</taxon>
        <taxon>Lactobacillaceae</taxon>
        <taxon>Liquorilactobacillus</taxon>
    </lineage>
</organism>
<accession>A0A0R1Q1C4</accession>
<dbReference type="PATRIC" id="fig|1423812.3.peg.1556"/>
<dbReference type="InterPro" id="IPR006139">
    <property type="entry name" value="D-isomer_2_OHA_DH_cat_dom"/>
</dbReference>
<dbReference type="AlphaFoldDB" id="A0A0R1Q1C4"/>
<proteinExistence type="inferred from homology"/>
<dbReference type="Proteomes" id="UP000051155">
    <property type="component" value="Unassembled WGS sequence"/>
</dbReference>
<dbReference type="Pfam" id="PF02826">
    <property type="entry name" value="2-Hacid_dh_C"/>
    <property type="match status" value="1"/>
</dbReference>
<dbReference type="GO" id="GO:0051287">
    <property type="term" value="F:NAD binding"/>
    <property type="evidence" value="ECO:0007669"/>
    <property type="project" value="InterPro"/>
</dbReference>
<evidence type="ECO:0000259" key="5">
    <source>
        <dbReference type="Pfam" id="PF00389"/>
    </source>
</evidence>
<name>A0A0R1Q1C4_9LACO</name>
<evidence type="ECO:0000313" key="8">
    <source>
        <dbReference type="Proteomes" id="UP000051155"/>
    </source>
</evidence>